<dbReference type="Gene3D" id="3.30.260.10">
    <property type="entry name" value="TCP-1-like chaperonin intermediate domain"/>
    <property type="match status" value="1"/>
</dbReference>
<dbReference type="SUPFAM" id="SSF48592">
    <property type="entry name" value="GroEL equatorial domain-like"/>
    <property type="match status" value="1"/>
</dbReference>
<keyword evidence="5" id="KW-0143">Chaperone</keyword>
<dbReference type="InterPro" id="IPR002423">
    <property type="entry name" value="Cpn60/GroEL/TCP-1"/>
</dbReference>
<dbReference type="SUPFAM" id="SSF54849">
    <property type="entry name" value="GroEL-intermediate domain like"/>
    <property type="match status" value="1"/>
</dbReference>
<dbReference type="PANTHER" id="PTHR45633">
    <property type="entry name" value="60 KDA HEAT SHOCK PROTEIN, MITOCHONDRIAL"/>
    <property type="match status" value="1"/>
</dbReference>
<dbReference type="InterPro" id="IPR027409">
    <property type="entry name" value="GroEL-like_apical_dom_sf"/>
</dbReference>
<dbReference type="GO" id="GO:0140662">
    <property type="term" value="F:ATP-dependent protein folding chaperone"/>
    <property type="evidence" value="ECO:0007669"/>
    <property type="project" value="InterPro"/>
</dbReference>
<comment type="similarity">
    <text evidence="1">Belongs to the chaperonin (HSP60) family.</text>
</comment>
<name>A0A8E4ZK51_9CAUD</name>
<dbReference type="SUPFAM" id="SSF52029">
    <property type="entry name" value="GroEL apical domain-like"/>
    <property type="match status" value="1"/>
</dbReference>
<gene>
    <name evidence="6" type="ORF">Calle1_81</name>
</gene>
<dbReference type="GO" id="GO:0042026">
    <property type="term" value="P:protein refolding"/>
    <property type="evidence" value="ECO:0007669"/>
    <property type="project" value="InterPro"/>
</dbReference>
<evidence type="ECO:0000256" key="1">
    <source>
        <dbReference type="ARBA" id="ARBA00006607"/>
    </source>
</evidence>
<dbReference type="NCBIfam" id="NF009487">
    <property type="entry name" value="PRK12849.1"/>
    <property type="match status" value="1"/>
</dbReference>
<evidence type="ECO:0000313" key="6">
    <source>
        <dbReference type="EMBL" id="QQV89734.1"/>
    </source>
</evidence>
<dbReference type="InterPro" id="IPR027413">
    <property type="entry name" value="GROEL-like_equatorial_sf"/>
</dbReference>
<keyword evidence="4" id="KW-0067">ATP-binding</keyword>
<evidence type="ECO:0000256" key="5">
    <source>
        <dbReference type="ARBA" id="ARBA00023186"/>
    </source>
</evidence>
<dbReference type="InterPro" id="IPR027410">
    <property type="entry name" value="TCP-1-like_intermed_sf"/>
</dbReference>
<keyword evidence="3" id="KW-0547">Nucleotide-binding</keyword>
<organism evidence="6 7">
    <name type="scientific">Cellulophaga phage Calle_1</name>
    <dbReference type="NCBI Taxonomy" id="2745643"/>
    <lineage>
        <taxon>Viruses</taxon>
        <taxon>Duplodnaviria</taxon>
        <taxon>Heunggongvirae</taxon>
        <taxon>Uroviricota</taxon>
        <taxon>Caudoviricetes</taxon>
        <taxon>Pervagoviridae</taxon>
        <taxon>Callevirus</taxon>
        <taxon>Callevirus Calle</taxon>
    </lineage>
</organism>
<evidence type="ECO:0000256" key="3">
    <source>
        <dbReference type="ARBA" id="ARBA00022741"/>
    </source>
</evidence>
<keyword evidence="7" id="KW-1185">Reference proteome</keyword>
<dbReference type="InterPro" id="IPR001844">
    <property type="entry name" value="Cpn60/GroEL"/>
</dbReference>
<dbReference type="EMBL" id="MT732432">
    <property type="protein sequence ID" value="QQV89734.1"/>
    <property type="molecule type" value="Genomic_DNA"/>
</dbReference>
<dbReference type="Pfam" id="PF00118">
    <property type="entry name" value="Cpn60_TCP1"/>
    <property type="match status" value="1"/>
</dbReference>
<dbReference type="Gene3D" id="3.50.7.10">
    <property type="entry name" value="GroEL"/>
    <property type="match status" value="1"/>
</dbReference>
<evidence type="ECO:0000256" key="4">
    <source>
        <dbReference type="ARBA" id="ARBA00022840"/>
    </source>
</evidence>
<dbReference type="Gene3D" id="1.10.560.10">
    <property type="entry name" value="GroEL-like equatorial domain"/>
    <property type="match status" value="1"/>
</dbReference>
<sequence>MSTTIKFGLDSREALKRGVDTVADAVKVTLGASGRNVIIPANREGQLVYTVTKDGVSVARTITPKDPFENIGASMIKEAASRANSQAGDGTTTATVIAQDLFSVGFKILKEDGNISVTEYKRGLDKAVEDLVKTLKNNSTKVSKKNLKSVATISANGDKVIGDIVSKAFSKIGENGTVISSVSDTAESYVEMRNGVVLDRGYYHPSFVTNNLTDVCELEDTFVLLHKGKLEKGDVTANFLKQVFSSVKNKLLIITDDIDPVTLGNLVENSNGPLRGRICVVKSPQILKIERDLLGDIATLTGAKVVSEVEGVKLSTGVLGKLKRAVMSDRDTLLVGDSDNLSDLIEEVKKKIKITENTFDKKDLQERLSRITGGVATIYVGAKSDSELKEKQDRVEDSINATRSALEEGIVSGGGVALANASAEVLGAYESENLKDAFSLGYLSVLESAIAPIEAILSNAGIEYKTHTTRGIGVDVRSGDLVDMIEAGIIDPVKVTRCALENAASVVGTFLTTEAVVVFNQ</sequence>
<accession>A0A8E4ZK51</accession>
<dbReference type="InterPro" id="IPR017998">
    <property type="entry name" value="Chaperone_TCP-1"/>
</dbReference>
<evidence type="ECO:0000313" key="7">
    <source>
        <dbReference type="Proteomes" id="UP000693797"/>
    </source>
</evidence>
<protein>
    <submittedName>
        <fullName evidence="6">Chaperonin GroEL</fullName>
    </submittedName>
</protein>
<evidence type="ECO:0000256" key="2">
    <source>
        <dbReference type="ARBA" id="ARBA00008020"/>
    </source>
</evidence>
<dbReference type="GO" id="GO:0005524">
    <property type="term" value="F:ATP binding"/>
    <property type="evidence" value="ECO:0007669"/>
    <property type="project" value="UniProtKB-KW"/>
</dbReference>
<dbReference type="PRINTS" id="PR00304">
    <property type="entry name" value="TCOMPLEXTCP1"/>
</dbReference>
<dbReference type="NCBIfam" id="NF000592">
    <property type="entry name" value="PRK00013.1"/>
    <property type="match status" value="1"/>
</dbReference>
<reference evidence="6 7" key="1">
    <citation type="submission" date="2020-07" db="EMBL/GenBank/DDBJ databases">
        <title>Highly diverse flavobacterial phages as mortality factor during North Sea spring blooms.</title>
        <authorList>
            <person name="Bartlau N."/>
            <person name="Wichels A."/>
            <person name="Krohne G."/>
            <person name="Adriaenssens E.M."/>
            <person name="Heins A."/>
            <person name="Fuchs B.M."/>
            <person name="Amann R."/>
            <person name="Moraru C."/>
        </authorList>
    </citation>
    <scope>NUCLEOTIDE SEQUENCE [LARGE SCALE GENOMIC DNA]</scope>
</reference>
<comment type="similarity">
    <text evidence="2">Belongs to the TCP-1 chaperonin family.</text>
</comment>
<proteinExistence type="inferred from homology"/>
<dbReference type="Proteomes" id="UP000693797">
    <property type="component" value="Segment"/>
</dbReference>